<gene>
    <name evidence="7" type="primary">ftsL</name>
    <name evidence="11" type="ORF">J2S08_003549</name>
</gene>
<feature type="region of interest" description="Disordered" evidence="10">
    <location>
        <begin position="1"/>
        <end position="32"/>
    </location>
</feature>
<accession>A0ABT9WWK0</accession>
<name>A0ABT9WWK0_9BACI</name>
<dbReference type="RefSeq" id="WP_307231856.1">
    <property type="nucleotide sequence ID" value="NZ_JAUSTT010000025.1"/>
</dbReference>
<sequence>MSNLAHKQQEQEEIHIQQPEIQSQTKPRPTRIRVTPGERLLAILVIGVVCFMAVKIISTQAAIYQVNKDIQDTQTKIVEQGKENNNLTQQVRELSNAERIWKKAKELGFDLKENNVKVVDKK</sequence>
<proteinExistence type="inferred from homology"/>
<evidence type="ECO:0000256" key="3">
    <source>
        <dbReference type="ARBA" id="ARBA00022692"/>
    </source>
</evidence>
<reference evidence="11 12" key="1">
    <citation type="submission" date="2023-07" db="EMBL/GenBank/DDBJ databases">
        <title>Genomic Encyclopedia of Type Strains, Phase IV (KMG-IV): sequencing the most valuable type-strain genomes for metagenomic binning, comparative biology and taxonomic classification.</title>
        <authorList>
            <person name="Goeker M."/>
        </authorList>
    </citation>
    <scope>NUCLEOTIDE SEQUENCE [LARGE SCALE GENOMIC DNA]</scope>
    <source>
        <strain evidence="11 12">DSM 23837</strain>
    </source>
</reference>
<keyword evidence="12" id="KW-1185">Reference proteome</keyword>
<keyword evidence="1 7" id="KW-1003">Cell membrane</keyword>
<keyword evidence="3 7" id="KW-0812">Transmembrane</keyword>
<keyword evidence="4 7" id="KW-1133">Transmembrane helix</keyword>
<comment type="subcellular location">
    <subcellularLocation>
        <location evidence="7">Cell membrane</location>
        <topology evidence="7">Single-pass type II membrane protein</topology>
    </subcellularLocation>
    <text evidence="7">Localizes to the division septum where it forms a ring structure.</text>
</comment>
<keyword evidence="5 7" id="KW-0472">Membrane</keyword>
<evidence type="ECO:0000256" key="6">
    <source>
        <dbReference type="ARBA" id="ARBA00023306"/>
    </source>
</evidence>
<dbReference type="Proteomes" id="UP001223586">
    <property type="component" value="Unassembled WGS sequence"/>
</dbReference>
<dbReference type="HAMAP" id="MF_00910">
    <property type="entry name" value="FtsL"/>
    <property type="match status" value="1"/>
</dbReference>
<dbReference type="InterPro" id="IPR007060">
    <property type="entry name" value="FtsL/DivIC"/>
</dbReference>
<keyword evidence="2 7" id="KW-0132">Cell division</keyword>
<protein>
    <recommendedName>
        <fullName evidence="7 8">Cell division protein FtsL</fullName>
    </recommendedName>
</protein>
<comment type="caution">
    <text evidence="11">The sequence shown here is derived from an EMBL/GenBank/DDBJ whole genome shotgun (WGS) entry which is preliminary data.</text>
</comment>
<comment type="function">
    <text evidence="7">Essential cell division protein.</text>
</comment>
<evidence type="ECO:0000256" key="9">
    <source>
        <dbReference type="SAM" id="Coils"/>
    </source>
</evidence>
<keyword evidence="9" id="KW-0175">Coiled coil</keyword>
<evidence type="ECO:0000256" key="1">
    <source>
        <dbReference type="ARBA" id="ARBA00022475"/>
    </source>
</evidence>
<comment type="similarity">
    <text evidence="7">Belongs to the FtsL family.</text>
</comment>
<dbReference type="GO" id="GO:0051301">
    <property type="term" value="P:cell division"/>
    <property type="evidence" value="ECO:0007669"/>
    <property type="project" value="UniProtKB-KW"/>
</dbReference>
<organism evidence="11 12">
    <name type="scientific">Bacillus chungangensis</name>
    <dbReference type="NCBI Taxonomy" id="587633"/>
    <lineage>
        <taxon>Bacteria</taxon>
        <taxon>Bacillati</taxon>
        <taxon>Bacillota</taxon>
        <taxon>Bacilli</taxon>
        <taxon>Bacillales</taxon>
        <taxon>Bacillaceae</taxon>
        <taxon>Bacillus</taxon>
    </lineage>
</organism>
<evidence type="ECO:0000256" key="2">
    <source>
        <dbReference type="ARBA" id="ARBA00022618"/>
    </source>
</evidence>
<evidence type="ECO:0000256" key="5">
    <source>
        <dbReference type="ARBA" id="ARBA00023136"/>
    </source>
</evidence>
<dbReference type="NCBIfam" id="TIGR02209">
    <property type="entry name" value="ftsL_broad"/>
    <property type="match status" value="1"/>
</dbReference>
<evidence type="ECO:0000256" key="4">
    <source>
        <dbReference type="ARBA" id="ARBA00022989"/>
    </source>
</evidence>
<dbReference type="Pfam" id="PF04977">
    <property type="entry name" value="DivIC"/>
    <property type="match status" value="1"/>
</dbReference>
<evidence type="ECO:0000313" key="12">
    <source>
        <dbReference type="Proteomes" id="UP001223586"/>
    </source>
</evidence>
<evidence type="ECO:0000256" key="8">
    <source>
        <dbReference type="NCBIfam" id="TIGR02209"/>
    </source>
</evidence>
<evidence type="ECO:0000256" key="7">
    <source>
        <dbReference type="HAMAP-Rule" id="MF_00910"/>
    </source>
</evidence>
<evidence type="ECO:0000313" key="11">
    <source>
        <dbReference type="EMBL" id="MDQ0177668.1"/>
    </source>
</evidence>
<evidence type="ECO:0000256" key="10">
    <source>
        <dbReference type="SAM" id="MobiDB-lite"/>
    </source>
</evidence>
<feature type="transmembrane region" description="Helical" evidence="7">
    <location>
        <begin position="40"/>
        <end position="58"/>
    </location>
</feature>
<dbReference type="EMBL" id="JAUSTT010000025">
    <property type="protein sequence ID" value="MDQ0177668.1"/>
    <property type="molecule type" value="Genomic_DNA"/>
</dbReference>
<feature type="coiled-coil region" evidence="9">
    <location>
        <begin position="70"/>
        <end position="97"/>
    </location>
</feature>
<keyword evidence="6 7" id="KW-0131">Cell cycle</keyword>
<dbReference type="InterPro" id="IPR011922">
    <property type="entry name" value="Cell_div_FtsL"/>
</dbReference>